<dbReference type="AlphaFoldDB" id="A0A4R9C4U3"/>
<dbReference type="InterPro" id="IPR014729">
    <property type="entry name" value="Rossmann-like_a/b/a_fold"/>
</dbReference>
<dbReference type="PROSITE" id="PS00178">
    <property type="entry name" value="AA_TRNA_LIGASE_I"/>
    <property type="match status" value="1"/>
</dbReference>
<dbReference type="Gene3D" id="3.40.50.620">
    <property type="entry name" value="HUPs"/>
    <property type="match status" value="1"/>
</dbReference>
<dbReference type="CDD" id="cd00806">
    <property type="entry name" value="TrpRS_core"/>
    <property type="match status" value="1"/>
</dbReference>
<comment type="subunit">
    <text evidence="8">Homodimer.</text>
</comment>
<dbReference type="Gene3D" id="1.10.240.10">
    <property type="entry name" value="Tyrosyl-Transfer RNA Synthetase"/>
    <property type="match status" value="1"/>
</dbReference>
<accession>A0A4R9C4U3</accession>
<dbReference type="GO" id="GO:0006436">
    <property type="term" value="P:tryptophanyl-tRNA aminoacylation"/>
    <property type="evidence" value="ECO:0007669"/>
    <property type="project" value="UniProtKB-UniRule"/>
</dbReference>
<feature type="binding site" evidence="8">
    <location>
        <position position="136"/>
    </location>
    <ligand>
        <name>L-tryptophan</name>
        <dbReference type="ChEBI" id="CHEBI:57912"/>
    </ligand>
</feature>
<dbReference type="GO" id="GO:0005524">
    <property type="term" value="F:ATP binding"/>
    <property type="evidence" value="ECO:0007669"/>
    <property type="project" value="UniProtKB-UniRule"/>
</dbReference>
<dbReference type="InterPro" id="IPR002305">
    <property type="entry name" value="aa-tRNA-synth_Ic"/>
</dbReference>
<evidence type="ECO:0000256" key="5">
    <source>
        <dbReference type="ARBA" id="ARBA00022917"/>
    </source>
</evidence>
<dbReference type="FunFam" id="1.10.240.10:FF:000002">
    <property type="entry name" value="Tryptophan--tRNA ligase"/>
    <property type="match status" value="1"/>
</dbReference>
<evidence type="ECO:0000256" key="1">
    <source>
        <dbReference type="ARBA" id="ARBA00005594"/>
    </source>
</evidence>
<evidence type="ECO:0000256" key="9">
    <source>
        <dbReference type="RuleBase" id="RU363036"/>
    </source>
</evidence>
<comment type="subcellular location">
    <subcellularLocation>
        <location evidence="8">Cytoplasm</location>
    </subcellularLocation>
</comment>
<comment type="function">
    <text evidence="8">Catalyzes the attachment of tryptophan to tRNA(Trp).</text>
</comment>
<keyword evidence="2 8" id="KW-0436">Ligase</keyword>
<dbReference type="Pfam" id="PF00579">
    <property type="entry name" value="tRNA-synt_1b"/>
    <property type="match status" value="1"/>
</dbReference>
<keyword evidence="6 8" id="KW-0030">Aminoacyl-tRNA synthetase</keyword>
<dbReference type="SUPFAM" id="SSF52374">
    <property type="entry name" value="Nucleotidylyl transferase"/>
    <property type="match status" value="1"/>
</dbReference>
<dbReference type="GO" id="GO:0004830">
    <property type="term" value="F:tryptophan-tRNA ligase activity"/>
    <property type="evidence" value="ECO:0007669"/>
    <property type="project" value="UniProtKB-UniRule"/>
</dbReference>
<dbReference type="InterPro" id="IPR024109">
    <property type="entry name" value="Trp-tRNA-ligase_bac-type"/>
</dbReference>
<feature type="binding site" evidence="8">
    <location>
        <position position="187"/>
    </location>
    <ligand>
        <name>ATP</name>
        <dbReference type="ChEBI" id="CHEBI:30616"/>
    </ligand>
</feature>
<comment type="similarity">
    <text evidence="1 8 9">Belongs to the class-I aminoacyl-tRNA synthetase family.</text>
</comment>
<dbReference type="EMBL" id="SCFR01000002">
    <property type="protein sequence ID" value="TFF67516.1"/>
    <property type="molecule type" value="Genomic_DNA"/>
</dbReference>
<keyword evidence="11" id="KW-1185">Reference proteome</keyword>
<organism evidence="10 11">
    <name type="scientific">Helcococcus ovis</name>
    <dbReference type="NCBI Taxonomy" id="72026"/>
    <lineage>
        <taxon>Bacteria</taxon>
        <taxon>Bacillati</taxon>
        <taxon>Bacillota</taxon>
        <taxon>Tissierellia</taxon>
        <taxon>Tissierellales</taxon>
        <taxon>Peptoniphilaceae</taxon>
        <taxon>Helcococcus</taxon>
    </lineage>
</organism>
<comment type="catalytic activity">
    <reaction evidence="7 8">
        <text>tRNA(Trp) + L-tryptophan + ATP = L-tryptophyl-tRNA(Trp) + AMP + diphosphate + H(+)</text>
        <dbReference type="Rhea" id="RHEA:24080"/>
        <dbReference type="Rhea" id="RHEA-COMP:9671"/>
        <dbReference type="Rhea" id="RHEA-COMP:9705"/>
        <dbReference type="ChEBI" id="CHEBI:15378"/>
        <dbReference type="ChEBI" id="CHEBI:30616"/>
        <dbReference type="ChEBI" id="CHEBI:33019"/>
        <dbReference type="ChEBI" id="CHEBI:57912"/>
        <dbReference type="ChEBI" id="CHEBI:78442"/>
        <dbReference type="ChEBI" id="CHEBI:78535"/>
        <dbReference type="ChEBI" id="CHEBI:456215"/>
        <dbReference type="EC" id="6.1.1.2"/>
    </reaction>
</comment>
<feature type="short sequence motif" description="'HIGH' region" evidence="8">
    <location>
        <begin position="13"/>
        <end position="21"/>
    </location>
</feature>
<comment type="caution">
    <text evidence="10">The sequence shown here is derived from an EMBL/GenBank/DDBJ whole genome shotgun (WGS) entry which is preliminary data.</text>
</comment>
<evidence type="ECO:0000256" key="3">
    <source>
        <dbReference type="ARBA" id="ARBA00022741"/>
    </source>
</evidence>
<dbReference type="NCBIfam" id="TIGR00233">
    <property type="entry name" value="trpS"/>
    <property type="match status" value="1"/>
</dbReference>
<evidence type="ECO:0000256" key="8">
    <source>
        <dbReference type="HAMAP-Rule" id="MF_00140"/>
    </source>
</evidence>
<dbReference type="PRINTS" id="PR01039">
    <property type="entry name" value="TRNASYNTHTRP"/>
</dbReference>
<dbReference type="InterPro" id="IPR001412">
    <property type="entry name" value="aa-tRNA-synth_I_CS"/>
</dbReference>
<dbReference type="Proteomes" id="UP000297454">
    <property type="component" value="Unassembled WGS sequence"/>
</dbReference>
<dbReference type="PANTHER" id="PTHR43766:SF1">
    <property type="entry name" value="TRYPTOPHAN--TRNA LIGASE, MITOCHONDRIAL"/>
    <property type="match status" value="1"/>
</dbReference>
<evidence type="ECO:0000256" key="6">
    <source>
        <dbReference type="ARBA" id="ARBA00023146"/>
    </source>
</evidence>
<evidence type="ECO:0000313" key="10">
    <source>
        <dbReference type="EMBL" id="TFF67516.1"/>
    </source>
</evidence>
<evidence type="ECO:0000313" key="11">
    <source>
        <dbReference type="Proteomes" id="UP000297454"/>
    </source>
</evidence>
<reference evidence="10 11" key="1">
    <citation type="submission" date="2019-01" db="EMBL/GenBank/DDBJ databases">
        <title>Draft Genome Sequences of Helcococcus ovis Strains Isolated from the Uterus and Vagina of Dairy Cows with Metritis.</title>
        <authorList>
            <person name="Cunha F."/>
            <person name="Jeon S.J."/>
            <person name="Kutzer P."/>
            <person name="Galvao K.N."/>
        </authorList>
    </citation>
    <scope>NUCLEOTIDE SEQUENCE [LARGE SCALE GENOMIC DNA]</scope>
    <source>
        <strain evidence="10 11">KG-37</strain>
    </source>
</reference>
<feature type="binding site" evidence="8">
    <location>
        <begin position="20"/>
        <end position="21"/>
    </location>
    <ligand>
        <name>ATP</name>
        <dbReference type="ChEBI" id="CHEBI:30616"/>
    </ligand>
</feature>
<dbReference type="InterPro" id="IPR050203">
    <property type="entry name" value="Trp-tRNA_synthetase"/>
</dbReference>
<protein>
    <recommendedName>
        <fullName evidence="8">Tryptophan--tRNA ligase</fullName>
        <ecNumber evidence="8">6.1.1.2</ecNumber>
    </recommendedName>
    <alternativeName>
        <fullName evidence="8">Tryptophanyl-tRNA synthetase</fullName>
        <shortName evidence="8">TrpRS</shortName>
    </alternativeName>
</protein>
<keyword evidence="5 8" id="KW-0648">Protein biosynthesis</keyword>
<dbReference type="PANTHER" id="PTHR43766">
    <property type="entry name" value="TRYPTOPHAN--TRNA LIGASE, MITOCHONDRIAL"/>
    <property type="match status" value="1"/>
</dbReference>
<evidence type="ECO:0000256" key="4">
    <source>
        <dbReference type="ARBA" id="ARBA00022840"/>
    </source>
</evidence>
<sequence>MENKKTVLSLVQPSGELTIGNYLGAIQNFIKLQDEYDCYIGVADLHSITVPQVPADLRRRSREVVATYMALGLDPEKVTLFIQSHNVDHLKLYWVLNSISYMGQLSRMTQFKEKSEKSEENKNAALFTYPTLMAADILVYNADFVPVGQDQKQHMELTRDLAIRFNSRYSETFKIPQPLINESTRKIMSLRNPEKKMSKSDDDKNASIFLQDDLNAARKKIMSAVTDSLANFDYNDEQPGLKNLIDIYCALTGKETREVVEKYKGQGYGEFKKDLADVVVFKLEDFQNKFNEIMKDKDKLDEILAKGAEKSRYKTRRLMDKIYRKVGFLQLDR</sequence>
<gene>
    <name evidence="8 10" type="primary">trpS</name>
    <name evidence="10" type="ORF">EQF91_00940</name>
</gene>
<name>A0A4R9C4U3_9FIRM</name>
<proteinExistence type="inferred from homology"/>
<evidence type="ECO:0000256" key="7">
    <source>
        <dbReference type="ARBA" id="ARBA00049929"/>
    </source>
</evidence>
<dbReference type="HAMAP" id="MF_00140_B">
    <property type="entry name" value="Trp_tRNA_synth_B"/>
    <property type="match status" value="1"/>
</dbReference>
<feature type="binding site" evidence="8">
    <location>
        <begin position="196"/>
        <end position="200"/>
    </location>
    <ligand>
        <name>ATP</name>
        <dbReference type="ChEBI" id="CHEBI:30616"/>
    </ligand>
</feature>
<dbReference type="RefSeq" id="WP_134743992.1">
    <property type="nucleotide sequence ID" value="NZ_JBFNFK010000002.1"/>
</dbReference>
<feature type="binding site" evidence="8">
    <location>
        <begin position="148"/>
        <end position="150"/>
    </location>
    <ligand>
        <name>ATP</name>
        <dbReference type="ChEBI" id="CHEBI:30616"/>
    </ligand>
</feature>
<evidence type="ECO:0000256" key="2">
    <source>
        <dbReference type="ARBA" id="ARBA00022598"/>
    </source>
</evidence>
<keyword evidence="8" id="KW-0963">Cytoplasm</keyword>
<keyword evidence="4 8" id="KW-0067">ATP-binding</keyword>
<feature type="short sequence motif" description="'KMSKS' region" evidence="8">
    <location>
        <begin position="196"/>
        <end position="200"/>
    </location>
</feature>
<dbReference type="EC" id="6.1.1.2" evidence="8"/>
<dbReference type="InterPro" id="IPR002306">
    <property type="entry name" value="Trp-tRNA-ligase"/>
</dbReference>
<keyword evidence="3 8" id="KW-0547">Nucleotide-binding</keyword>
<dbReference type="GO" id="GO:0005829">
    <property type="term" value="C:cytosol"/>
    <property type="evidence" value="ECO:0007669"/>
    <property type="project" value="TreeGrafter"/>
</dbReference>
<feature type="binding site" evidence="8">
    <location>
        <begin position="12"/>
        <end position="14"/>
    </location>
    <ligand>
        <name>ATP</name>
        <dbReference type="ChEBI" id="CHEBI:30616"/>
    </ligand>
</feature>